<proteinExistence type="predicted"/>
<comment type="caution">
    <text evidence="2">The sequence shown here is derived from an EMBL/GenBank/DDBJ whole genome shotgun (WGS) entry which is preliminary data.</text>
</comment>
<dbReference type="Proteomes" id="UP001454036">
    <property type="component" value="Unassembled WGS sequence"/>
</dbReference>
<evidence type="ECO:0000313" key="3">
    <source>
        <dbReference type="Proteomes" id="UP001454036"/>
    </source>
</evidence>
<dbReference type="PANTHER" id="PTHR46890:SF48">
    <property type="entry name" value="RNA-DIRECTED DNA POLYMERASE"/>
    <property type="match status" value="1"/>
</dbReference>
<feature type="domain" description="Reverse transcriptase" evidence="1">
    <location>
        <begin position="3"/>
        <end position="124"/>
    </location>
</feature>
<reference evidence="2 3" key="1">
    <citation type="submission" date="2024-01" db="EMBL/GenBank/DDBJ databases">
        <title>The complete chloroplast genome sequence of Lithospermum erythrorhizon: insights into the phylogenetic relationship among Boraginaceae species and the maternal lineages of purple gromwells.</title>
        <authorList>
            <person name="Okada T."/>
            <person name="Watanabe K."/>
        </authorList>
    </citation>
    <scope>NUCLEOTIDE SEQUENCE [LARGE SCALE GENOMIC DNA]</scope>
</reference>
<dbReference type="Pfam" id="PF00078">
    <property type="entry name" value="RVT_1"/>
    <property type="match status" value="1"/>
</dbReference>
<accession>A0AAV3Q083</accession>
<dbReference type="SUPFAM" id="SSF56672">
    <property type="entry name" value="DNA/RNA polymerases"/>
    <property type="match status" value="1"/>
</dbReference>
<protein>
    <recommendedName>
        <fullName evidence="1">Reverse transcriptase domain-containing protein</fullName>
    </recommendedName>
</protein>
<keyword evidence="3" id="KW-1185">Reference proteome</keyword>
<organism evidence="2 3">
    <name type="scientific">Lithospermum erythrorhizon</name>
    <name type="common">Purple gromwell</name>
    <name type="synonym">Lithospermum officinale var. erythrorhizon</name>
    <dbReference type="NCBI Taxonomy" id="34254"/>
    <lineage>
        <taxon>Eukaryota</taxon>
        <taxon>Viridiplantae</taxon>
        <taxon>Streptophyta</taxon>
        <taxon>Embryophyta</taxon>
        <taxon>Tracheophyta</taxon>
        <taxon>Spermatophyta</taxon>
        <taxon>Magnoliopsida</taxon>
        <taxon>eudicotyledons</taxon>
        <taxon>Gunneridae</taxon>
        <taxon>Pentapetalae</taxon>
        <taxon>asterids</taxon>
        <taxon>lamiids</taxon>
        <taxon>Boraginales</taxon>
        <taxon>Boraginaceae</taxon>
        <taxon>Boraginoideae</taxon>
        <taxon>Lithospermeae</taxon>
        <taxon>Lithospermum</taxon>
    </lineage>
</organism>
<dbReference type="EMBL" id="BAABME010019186">
    <property type="protein sequence ID" value="GAA0156366.1"/>
    <property type="molecule type" value="Genomic_DNA"/>
</dbReference>
<evidence type="ECO:0000313" key="2">
    <source>
        <dbReference type="EMBL" id="GAA0156366.1"/>
    </source>
</evidence>
<dbReference type="InterPro" id="IPR043502">
    <property type="entry name" value="DNA/RNA_pol_sf"/>
</dbReference>
<dbReference type="InterPro" id="IPR000477">
    <property type="entry name" value="RT_dom"/>
</dbReference>
<sequence length="331" mass="38422">MQIRPISLCNIIAKIISKVMANRLRLVLMKIISETQIAFLPGRIISNNILIAHEVMHYMNHNKLGANPSMTIKLDMSKAYDRVEWSFLEAVMKKLGFYKVWVDWIMCIVSSVSYSFILNGAPKGFLRPSREGLTCMLRRAEEQKALIRIKVSKVLGVLNMMEVQDQGKYLGLPSQIGHTKKEVFKFVRERVDERIKWWKGKLLFQPGKEILIKAVATTIPNYMRNCFKLLGLIEGRKVLNRGVRWRVRDDKGIDIWKDPWISRNTDFKRLLEEEDVARVLPIPLSKHRIRDRIVWNHIKSGVYLTSSGYLTTREMRFNGSLWSVCFGVNVG</sequence>
<gene>
    <name evidence="2" type="ORF">LIER_38260</name>
</gene>
<dbReference type="InterPro" id="IPR052343">
    <property type="entry name" value="Retrotransposon-Effector_Assoc"/>
</dbReference>
<dbReference type="AlphaFoldDB" id="A0AAV3Q083"/>
<dbReference type="PANTHER" id="PTHR46890">
    <property type="entry name" value="NON-LTR RETROLELEMENT REVERSE TRANSCRIPTASE-LIKE PROTEIN-RELATED"/>
    <property type="match status" value="1"/>
</dbReference>
<name>A0AAV3Q083_LITER</name>
<evidence type="ECO:0000259" key="1">
    <source>
        <dbReference type="Pfam" id="PF00078"/>
    </source>
</evidence>